<feature type="domain" description="PPIase FKBP-type" evidence="8">
    <location>
        <begin position="76"/>
        <end position="164"/>
    </location>
</feature>
<reference evidence="9 10" key="1">
    <citation type="journal article" date="2016" name="Nat. Commun.">
        <title>Thousands of microbial genomes shed light on interconnected biogeochemical processes in an aquifer system.</title>
        <authorList>
            <person name="Anantharaman K."/>
            <person name="Brown C.T."/>
            <person name="Hug L.A."/>
            <person name="Sharon I."/>
            <person name="Castelle C.J."/>
            <person name="Probst A.J."/>
            <person name="Thomas B.C."/>
            <person name="Singh A."/>
            <person name="Wilkins M.J."/>
            <person name="Karaoz U."/>
            <person name="Brodie E.L."/>
            <person name="Williams K.H."/>
            <person name="Hubbard S.S."/>
            <person name="Banfield J.F."/>
        </authorList>
    </citation>
    <scope>NUCLEOTIDE SEQUENCE [LARGE SCALE GENOMIC DNA]</scope>
</reference>
<evidence type="ECO:0000256" key="6">
    <source>
        <dbReference type="RuleBase" id="RU003915"/>
    </source>
</evidence>
<evidence type="ECO:0000313" key="9">
    <source>
        <dbReference type="EMBL" id="OGG40820.1"/>
    </source>
</evidence>
<keyword evidence="7" id="KW-0812">Transmembrane</keyword>
<evidence type="ECO:0000256" key="7">
    <source>
        <dbReference type="SAM" id="Phobius"/>
    </source>
</evidence>
<keyword evidence="3 5" id="KW-0697">Rotamase</keyword>
<dbReference type="InterPro" id="IPR046357">
    <property type="entry name" value="PPIase_dom_sf"/>
</dbReference>
<dbReference type="EC" id="5.2.1.8" evidence="6"/>
<dbReference type="PANTHER" id="PTHR43811:SF19">
    <property type="entry name" value="39 KDA FK506-BINDING NUCLEAR PROTEIN"/>
    <property type="match status" value="1"/>
</dbReference>
<dbReference type="EMBL" id="MFKK01000018">
    <property type="protein sequence ID" value="OGG40820.1"/>
    <property type="molecule type" value="Genomic_DNA"/>
</dbReference>
<dbReference type="Pfam" id="PF00254">
    <property type="entry name" value="FKBP_C"/>
    <property type="match status" value="1"/>
</dbReference>
<keyword evidence="4 5" id="KW-0413">Isomerase</keyword>
<dbReference type="AlphaFoldDB" id="A0A1F6BV79"/>
<comment type="caution">
    <text evidence="9">The sequence shown here is derived from an EMBL/GenBank/DDBJ whole genome shotgun (WGS) entry which is preliminary data.</text>
</comment>
<dbReference type="Gene3D" id="3.10.50.40">
    <property type="match status" value="1"/>
</dbReference>
<evidence type="ECO:0000256" key="5">
    <source>
        <dbReference type="PROSITE-ProRule" id="PRU00277"/>
    </source>
</evidence>
<dbReference type="PROSITE" id="PS50059">
    <property type="entry name" value="FKBP_PPIASE"/>
    <property type="match status" value="1"/>
</dbReference>
<dbReference type="FunFam" id="3.10.50.40:FF:000006">
    <property type="entry name" value="Peptidyl-prolyl cis-trans isomerase"/>
    <property type="match status" value="1"/>
</dbReference>
<gene>
    <name evidence="9" type="ORF">A3A21_01090</name>
</gene>
<evidence type="ECO:0000313" key="10">
    <source>
        <dbReference type="Proteomes" id="UP000176996"/>
    </source>
</evidence>
<evidence type="ECO:0000256" key="4">
    <source>
        <dbReference type="ARBA" id="ARBA00023235"/>
    </source>
</evidence>
<comment type="similarity">
    <text evidence="2 6">Belongs to the FKBP-type PPIase family.</text>
</comment>
<dbReference type="GO" id="GO:0003755">
    <property type="term" value="F:peptidyl-prolyl cis-trans isomerase activity"/>
    <property type="evidence" value="ECO:0007669"/>
    <property type="project" value="UniProtKB-UniRule"/>
</dbReference>
<feature type="transmembrane region" description="Helical" evidence="7">
    <location>
        <begin position="12"/>
        <end position="30"/>
    </location>
</feature>
<comment type="catalytic activity">
    <reaction evidence="1 5 6">
        <text>[protein]-peptidylproline (omega=180) = [protein]-peptidylproline (omega=0)</text>
        <dbReference type="Rhea" id="RHEA:16237"/>
        <dbReference type="Rhea" id="RHEA-COMP:10747"/>
        <dbReference type="Rhea" id="RHEA-COMP:10748"/>
        <dbReference type="ChEBI" id="CHEBI:83833"/>
        <dbReference type="ChEBI" id="CHEBI:83834"/>
        <dbReference type="EC" id="5.2.1.8"/>
    </reaction>
</comment>
<dbReference type="SUPFAM" id="SSF54534">
    <property type="entry name" value="FKBP-like"/>
    <property type="match status" value="1"/>
</dbReference>
<evidence type="ECO:0000256" key="2">
    <source>
        <dbReference type="ARBA" id="ARBA00006577"/>
    </source>
</evidence>
<dbReference type="Proteomes" id="UP000176996">
    <property type="component" value="Unassembled WGS sequence"/>
</dbReference>
<dbReference type="STRING" id="1798471.A3A21_01090"/>
<sequence length="164" mass="17482">MTTKISNGVKKKIILIGIILIVAIGIVLSLKNKTKKEELNANDVENATKTETNKIMSDTLQIKDSVEGTGKAVVNGNTVVVHYTGTLENGTVFDSSLKRNTPFSFRVGGGEVIRGWEEGLLGMKVGGKRTLVIPSALAYGERGAGGAIPPNATLTFEIELLEIK</sequence>
<evidence type="ECO:0000256" key="1">
    <source>
        <dbReference type="ARBA" id="ARBA00000971"/>
    </source>
</evidence>
<evidence type="ECO:0000256" key="3">
    <source>
        <dbReference type="ARBA" id="ARBA00023110"/>
    </source>
</evidence>
<evidence type="ECO:0000259" key="8">
    <source>
        <dbReference type="PROSITE" id="PS50059"/>
    </source>
</evidence>
<dbReference type="PANTHER" id="PTHR43811">
    <property type="entry name" value="FKBP-TYPE PEPTIDYL-PROLYL CIS-TRANS ISOMERASE FKPA"/>
    <property type="match status" value="1"/>
</dbReference>
<protein>
    <recommendedName>
        <fullName evidence="6">Peptidyl-prolyl cis-trans isomerase</fullName>
        <ecNumber evidence="6">5.2.1.8</ecNumber>
    </recommendedName>
</protein>
<keyword evidence="7" id="KW-1133">Transmembrane helix</keyword>
<proteinExistence type="inferred from homology"/>
<keyword evidence="7" id="KW-0472">Membrane</keyword>
<accession>A0A1F6BV79</accession>
<dbReference type="InterPro" id="IPR001179">
    <property type="entry name" value="PPIase_FKBP_dom"/>
</dbReference>
<name>A0A1F6BV79_9BACT</name>
<organism evidence="9 10">
    <name type="scientific">Candidatus Jorgensenbacteria bacterium RIFCSPLOWO2_01_FULL_45_25b</name>
    <dbReference type="NCBI Taxonomy" id="1798471"/>
    <lineage>
        <taxon>Bacteria</taxon>
        <taxon>Candidatus Joergenseniibacteriota</taxon>
    </lineage>
</organism>